<evidence type="ECO:0000256" key="11">
    <source>
        <dbReference type="ARBA" id="ARBA00022679"/>
    </source>
</evidence>
<dbReference type="EC" id="2.1.2.5" evidence="7"/>
<feature type="domain" description="Formiminotransferase N-terminal subdomain" evidence="22">
    <location>
        <begin position="4"/>
        <end position="181"/>
    </location>
</feature>
<dbReference type="FunFam" id="3.30.990.10:FF:000001">
    <property type="entry name" value="Formimidoyltransferase cyclodeaminase"/>
    <property type="match status" value="1"/>
</dbReference>
<name>A0A482WY14_LAOST</name>
<dbReference type="NCBIfam" id="TIGR02024">
    <property type="entry name" value="FtcD"/>
    <property type="match status" value="1"/>
</dbReference>
<feature type="domain" description="Formiminotransferase C-terminal subdomain" evidence="21">
    <location>
        <begin position="182"/>
        <end position="323"/>
    </location>
</feature>
<evidence type="ECO:0000256" key="13">
    <source>
        <dbReference type="ARBA" id="ARBA00022954"/>
    </source>
</evidence>
<dbReference type="GO" id="GO:0005794">
    <property type="term" value="C:Golgi apparatus"/>
    <property type="evidence" value="ECO:0007669"/>
    <property type="project" value="UniProtKB-SubCell"/>
</dbReference>
<dbReference type="InterPro" id="IPR036178">
    <property type="entry name" value="Formintransfe-cycloase-like_sf"/>
</dbReference>
<keyword evidence="24" id="KW-1185">Reference proteome</keyword>
<dbReference type="STRING" id="195883.A0A482WY14"/>
<gene>
    <name evidence="23" type="ORF">LSTR_LSTR006460</name>
</gene>
<evidence type="ECO:0000256" key="19">
    <source>
        <dbReference type="ARBA" id="ARBA00025915"/>
    </source>
</evidence>
<evidence type="ECO:0000256" key="12">
    <source>
        <dbReference type="ARBA" id="ARBA00022808"/>
    </source>
</evidence>
<evidence type="ECO:0000256" key="14">
    <source>
        <dbReference type="ARBA" id="ARBA00023034"/>
    </source>
</evidence>
<evidence type="ECO:0000256" key="3">
    <source>
        <dbReference type="ARBA" id="ARBA00004555"/>
    </source>
</evidence>
<protein>
    <recommendedName>
        <fullName evidence="9">Formimidoyltransferase-cyclodeaminase</fullName>
        <ecNumber evidence="7">2.1.2.5</ecNumber>
        <ecNumber evidence="8">4.3.1.4</ecNumber>
    </recommendedName>
    <alternativeName>
        <fullName evidence="20">Formiminotransferase-cyclodeaminase</fullName>
    </alternativeName>
</protein>
<dbReference type="SMART" id="SM01222">
    <property type="entry name" value="FTCD_N"/>
    <property type="match status" value="1"/>
</dbReference>
<keyword evidence="11" id="KW-0808">Transferase</keyword>
<dbReference type="Pfam" id="PF07837">
    <property type="entry name" value="FTCD_N"/>
    <property type="match status" value="1"/>
</dbReference>
<evidence type="ECO:0000313" key="24">
    <source>
        <dbReference type="Proteomes" id="UP000291343"/>
    </source>
</evidence>
<proteinExistence type="inferred from homology"/>
<dbReference type="SUPFAM" id="SSF55116">
    <property type="entry name" value="Formiminotransferase domain of formiminotransferase-cyclodeaminase"/>
    <property type="match status" value="2"/>
</dbReference>
<keyword evidence="10" id="KW-0963">Cytoplasm</keyword>
<comment type="similarity">
    <text evidence="5">In the N-terminal section; belongs to the formiminotransferase family.</text>
</comment>
<dbReference type="InterPro" id="IPR013802">
    <property type="entry name" value="Formiminotransferase_C"/>
</dbReference>
<dbReference type="Pfam" id="PF02971">
    <property type="entry name" value="FTCD"/>
    <property type="match status" value="1"/>
</dbReference>
<evidence type="ECO:0000256" key="20">
    <source>
        <dbReference type="ARBA" id="ARBA00030029"/>
    </source>
</evidence>
<evidence type="ECO:0000313" key="23">
    <source>
        <dbReference type="EMBL" id="RZF38061.1"/>
    </source>
</evidence>
<evidence type="ECO:0000256" key="1">
    <source>
        <dbReference type="ARBA" id="ARBA00002680"/>
    </source>
</evidence>
<keyword evidence="14" id="KW-0333">Golgi apparatus</keyword>
<keyword evidence="13" id="KW-0290">Folate-binding</keyword>
<evidence type="ECO:0000259" key="22">
    <source>
        <dbReference type="SMART" id="SM01222"/>
    </source>
</evidence>
<evidence type="ECO:0000256" key="9">
    <source>
        <dbReference type="ARBA" id="ARBA00017787"/>
    </source>
</evidence>
<dbReference type="InterPro" id="IPR012886">
    <property type="entry name" value="Formiminotransferase_N"/>
</dbReference>
<dbReference type="SMART" id="SM01221">
    <property type="entry name" value="FTCD"/>
    <property type="match status" value="1"/>
</dbReference>
<evidence type="ECO:0000256" key="8">
    <source>
        <dbReference type="ARBA" id="ARBA00012998"/>
    </source>
</evidence>
<dbReference type="GO" id="GO:0030409">
    <property type="term" value="F:glutamate formimidoyltransferase activity"/>
    <property type="evidence" value="ECO:0007669"/>
    <property type="project" value="UniProtKB-EC"/>
</dbReference>
<comment type="caution">
    <text evidence="23">The sequence shown here is derived from an EMBL/GenBank/DDBJ whole genome shotgun (WGS) entry which is preliminary data.</text>
</comment>
<dbReference type="Proteomes" id="UP000291343">
    <property type="component" value="Unassembled WGS sequence"/>
</dbReference>
<dbReference type="EMBL" id="QKKF02022824">
    <property type="protein sequence ID" value="RZF38061.1"/>
    <property type="molecule type" value="Genomic_DNA"/>
</dbReference>
<reference evidence="23 24" key="1">
    <citation type="journal article" date="2017" name="Gigascience">
        <title>Genome sequence of the small brown planthopper, Laodelphax striatellus.</title>
        <authorList>
            <person name="Zhu J."/>
            <person name="Jiang F."/>
            <person name="Wang X."/>
            <person name="Yang P."/>
            <person name="Bao Y."/>
            <person name="Zhao W."/>
            <person name="Wang W."/>
            <person name="Lu H."/>
            <person name="Wang Q."/>
            <person name="Cui N."/>
            <person name="Li J."/>
            <person name="Chen X."/>
            <person name="Luo L."/>
            <person name="Yu J."/>
            <person name="Kang L."/>
            <person name="Cui F."/>
        </authorList>
    </citation>
    <scope>NUCLEOTIDE SEQUENCE [LARGE SCALE GENOMIC DNA]</scope>
    <source>
        <strain evidence="23">Lst14</strain>
    </source>
</reference>
<dbReference type="EC" id="4.3.1.4" evidence="8"/>
<keyword evidence="15" id="KW-0206">Cytoskeleton</keyword>
<dbReference type="PANTHER" id="PTHR12234">
    <property type="entry name" value="FORMIMINOTRANSFERASE-CYCLODEAMINASE"/>
    <property type="match status" value="1"/>
</dbReference>
<evidence type="ECO:0000256" key="2">
    <source>
        <dbReference type="ARBA" id="ARBA00004114"/>
    </source>
</evidence>
<evidence type="ECO:0000256" key="18">
    <source>
        <dbReference type="ARBA" id="ARBA00025506"/>
    </source>
</evidence>
<evidence type="ECO:0000256" key="5">
    <source>
        <dbReference type="ARBA" id="ARBA00008297"/>
    </source>
</evidence>
<dbReference type="InterPro" id="IPR037064">
    <property type="entry name" value="Formiminotransferase_N_sf"/>
</dbReference>
<dbReference type="GO" id="GO:0005542">
    <property type="term" value="F:folic acid binding"/>
    <property type="evidence" value="ECO:0007669"/>
    <property type="project" value="UniProtKB-KW"/>
</dbReference>
<dbReference type="GO" id="GO:0030412">
    <property type="term" value="F:formimidoyltetrahydrofolate cyclodeaminase activity"/>
    <property type="evidence" value="ECO:0007669"/>
    <property type="project" value="UniProtKB-EC"/>
</dbReference>
<comment type="pathway">
    <text evidence="4">Amino-acid degradation; L-histidine degradation into L-glutamate; L-glutamate from N-formimidoyl-L-glutamate (transferase route): step 1/1.</text>
</comment>
<dbReference type="GO" id="GO:0019557">
    <property type="term" value="P:L-histidine catabolic process to glutamate and formate"/>
    <property type="evidence" value="ECO:0007669"/>
    <property type="project" value="UniProtKB-UniPathway"/>
</dbReference>
<dbReference type="UniPathway" id="UPA00379">
    <property type="reaction ID" value="UER00555"/>
</dbReference>
<dbReference type="AlphaFoldDB" id="A0A482WY14"/>
<evidence type="ECO:0000256" key="7">
    <source>
        <dbReference type="ARBA" id="ARBA00012252"/>
    </source>
</evidence>
<dbReference type="Pfam" id="PF04961">
    <property type="entry name" value="FTCD_C"/>
    <property type="match status" value="1"/>
</dbReference>
<evidence type="ECO:0000256" key="17">
    <source>
        <dbReference type="ARBA" id="ARBA00023268"/>
    </source>
</evidence>
<dbReference type="GO" id="GO:0005814">
    <property type="term" value="C:centriole"/>
    <property type="evidence" value="ECO:0007669"/>
    <property type="project" value="UniProtKB-SubCell"/>
</dbReference>
<dbReference type="PANTHER" id="PTHR12234:SF0">
    <property type="entry name" value="FORMIMIDOYLTRANSFERASE-CYCLODEAMINASE"/>
    <property type="match status" value="1"/>
</dbReference>
<dbReference type="OrthoDB" id="48036at2759"/>
<accession>A0A482WY14</accession>
<organism evidence="23 24">
    <name type="scientific">Laodelphax striatellus</name>
    <name type="common">Small brown planthopper</name>
    <name type="synonym">Delphax striatella</name>
    <dbReference type="NCBI Taxonomy" id="195883"/>
    <lineage>
        <taxon>Eukaryota</taxon>
        <taxon>Metazoa</taxon>
        <taxon>Ecdysozoa</taxon>
        <taxon>Arthropoda</taxon>
        <taxon>Hexapoda</taxon>
        <taxon>Insecta</taxon>
        <taxon>Pterygota</taxon>
        <taxon>Neoptera</taxon>
        <taxon>Paraneoptera</taxon>
        <taxon>Hemiptera</taxon>
        <taxon>Auchenorrhyncha</taxon>
        <taxon>Fulgoroidea</taxon>
        <taxon>Delphacidae</taxon>
        <taxon>Criomorphinae</taxon>
        <taxon>Laodelphax</taxon>
    </lineage>
</organism>
<comment type="function">
    <text evidence="1">Binds and promotes bundling of vimentin filaments originating from the Golgi.</text>
</comment>
<dbReference type="InterPro" id="IPR022384">
    <property type="entry name" value="FormiminoTrfase_cat_dom_sf"/>
</dbReference>
<dbReference type="Gene3D" id="3.30.70.670">
    <property type="entry name" value="Formiminotransferase, C-terminal subdomain"/>
    <property type="match status" value="1"/>
</dbReference>
<comment type="subcellular location">
    <subcellularLocation>
        <location evidence="2">Cytoplasm</location>
        <location evidence="2">Cytoskeleton</location>
        <location evidence="2">Microtubule organizing center</location>
        <location evidence="2">Centrosome</location>
        <location evidence="2">Centriole</location>
    </subcellularLocation>
    <subcellularLocation>
        <location evidence="3">Golgi apparatus</location>
    </subcellularLocation>
</comment>
<keyword evidence="12" id="KW-0369">Histidine metabolism</keyword>
<evidence type="ECO:0000259" key="21">
    <source>
        <dbReference type="SMART" id="SM01221"/>
    </source>
</evidence>
<evidence type="ECO:0000256" key="15">
    <source>
        <dbReference type="ARBA" id="ARBA00023212"/>
    </source>
</evidence>
<evidence type="ECO:0000256" key="4">
    <source>
        <dbReference type="ARBA" id="ARBA00005082"/>
    </source>
</evidence>
<dbReference type="InterPro" id="IPR007044">
    <property type="entry name" value="Cyclodeamin/CycHdrlase"/>
</dbReference>
<dbReference type="Gene3D" id="3.30.990.10">
    <property type="entry name" value="Formiminotransferase, N-terminal subdomain"/>
    <property type="match status" value="1"/>
</dbReference>
<evidence type="ECO:0000256" key="16">
    <source>
        <dbReference type="ARBA" id="ARBA00023239"/>
    </source>
</evidence>
<evidence type="ECO:0000256" key="6">
    <source>
        <dbReference type="ARBA" id="ARBA00010825"/>
    </source>
</evidence>
<sequence>MARPLVECVPNFSEGRNLEIIEAVADAIRKTSGVKLLDVDAGTSTNRTVYTFVGPPDAVVEAVISAAAVAKSKIDMTKHKGEHPRLGAMDVCPIIPVRDVTVEDCIACANKIASALATQLSIPIYLYGSAASLDYRRTVPQIRAGEYEGLKDKITTQQWKPDYGPAAWVPEWGATMVGVRNFLIAYNVNLLATKEQAHRIALNVRESGRGPNAPGRLQAVQGLGWWLDEANMAQVSLNLLDYKITPIHIAYEEVCKDAKELNIGVIGSEIVGLIPLDSILEAAEFYIKKDNLFVLEEDQKVTLVLSRLGLKDFDPKKRIIEYCLEDSNSDNSLIKLTAEKFVLSVGARTAAPGGGSVSAYVAALGAGLCTMVGLLTYGKKQWESLDSITRKIIPLFHKKMMELLLIVDADTNAFNDYMKALKLPKTTEKEVEIYESEIEKGLLRAINVPLNLAETINSSWPIMKNLAAISNIQTASDLQVGAKCLETGVLGAHYNVMINLKLLKNENIKEKLTNKTKDHVIVAEKRCREVLDVIRTRI</sequence>
<comment type="subunit">
    <text evidence="19">Homooctamer, including four polyglutamate binding sites. The subunits are arranged as a tetramer of dimers, and form a planar ring-shaped structure.</text>
</comment>
<dbReference type="InterPro" id="IPR004227">
    <property type="entry name" value="Formiminotransferase_cat"/>
</dbReference>
<evidence type="ECO:0000256" key="10">
    <source>
        <dbReference type="ARBA" id="ARBA00022490"/>
    </source>
</evidence>
<dbReference type="SMR" id="A0A482WY14"/>
<keyword evidence="17" id="KW-0511">Multifunctional enzyme</keyword>
<dbReference type="FunFam" id="1.20.120.680:FF:000001">
    <property type="entry name" value="Formimidoyltransferase cyclodeaminase"/>
    <property type="match status" value="1"/>
</dbReference>
<comment type="similarity">
    <text evidence="6">In the C-terminal section; belongs to the cyclodeaminase/cyclohydrolase family.</text>
</comment>
<dbReference type="GO" id="GO:0019556">
    <property type="term" value="P:L-histidine catabolic process to glutamate and formamide"/>
    <property type="evidence" value="ECO:0007669"/>
    <property type="project" value="UniProtKB-UniPathway"/>
</dbReference>
<dbReference type="InterPro" id="IPR051623">
    <property type="entry name" value="FTCD"/>
</dbReference>
<comment type="function">
    <text evidence="18">Folate-dependent enzyme, that displays both transferase and deaminase activity. Serves to channel one-carbon units from formiminoglutamate to the folate pool.</text>
</comment>
<dbReference type="Gene3D" id="1.20.120.680">
    <property type="entry name" value="Formiminotetrahydrofolate cyclodeaminase monomer, up-and-down helical bundle"/>
    <property type="match status" value="1"/>
</dbReference>
<keyword evidence="16" id="KW-0456">Lyase</keyword>
<dbReference type="InParanoid" id="A0A482WY14"/>
<dbReference type="SUPFAM" id="SSF101262">
    <property type="entry name" value="Methenyltetrahydrofolate cyclohydrolase-like"/>
    <property type="match status" value="1"/>
</dbReference>
<dbReference type="InterPro" id="IPR037070">
    <property type="entry name" value="Formiminotransferase_C_sf"/>
</dbReference>